<dbReference type="PANTHER" id="PTHR43798">
    <property type="entry name" value="MONOACYLGLYCEROL LIPASE"/>
    <property type="match status" value="1"/>
</dbReference>
<organism evidence="2 3">
    <name type="scientific">Mycosarcoma maydis</name>
    <name type="common">Corn smut fungus</name>
    <name type="synonym">Ustilago maydis</name>
    <dbReference type="NCBI Taxonomy" id="5270"/>
    <lineage>
        <taxon>Eukaryota</taxon>
        <taxon>Fungi</taxon>
        <taxon>Dikarya</taxon>
        <taxon>Basidiomycota</taxon>
        <taxon>Ustilaginomycotina</taxon>
        <taxon>Ustilaginomycetes</taxon>
        <taxon>Ustilaginales</taxon>
        <taxon>Ustilaginaceae</taxon>
        <taxon>Mycosarcoma</taxon>
    </lineage>
</organism>
<keyword evidence="3" id="KW-1185">Reference proteome</keyword>
<dbReference type="SUPFAM" id="SSF53474">
    <property type="entry name" value="alpha/beta-Hydrolases"/>
    <property type="match status" value="1"/>
</dbReference>
<protein>
    <recommendedName>
        <fullName evidence="1">AB hydrolase-1 domain-containing protein</fullName>
    </recommendedName>
</protein>
<feature type="domain" description="AB hydrolase-1" evidence="1">
    <location>
        <begin position="156"/>
        <end position="457"/>
    </location>
</feature>
<dbReference type="Gene3D" id="3.40.50.1820">
    <property type="entry name" value="alpha/beta hydrolase"/>
    <property type="match status" value="1"/>
</dbReference>
<dbReference type="InterPro" id="IPR000073">
    <property type="entry name" value="AB_hydrolase_1"/>
</dbReference>
<reference evidence="2 3" key="1">
    <citation type="journal article" date="2006" name="Nature">
        <title>Insights from the genome of the biotrophic fungal plant pathogen Ustilago maydis.</title>
        <authorList>
            <person name="Kamper J."/>
            <person name="Kahmann R."/>
            <person name="Bolker M."/>
            <person name="Ma L.J."/>
            <person name="Brefort T."/>
            <person name="Saville B.J."/>
            <person name="Banuett F."/>
            <person name="Kronstad J.W."/>
            <person name="Gold S.E."/>
            <person name="Muller O."/>
            <person name="Perlin M.H."/>
            <person name="Wosten H.A."/>
            <person name="de Vries R."/>
            <person name="Ruiz-Herrera J."/>
            <person name="Reynaga-Pena C.G."/>
            <person name="Snetselaar K."/>
            <person name="McCann M."/>
            <person name="Perez-Martin J."/>
            <person name="Feldbrugge M."/>
            <person name="Basse C.W."/>
            <person name="Steinberg G."/>
            <person name="Ibeas J.I."/>
            <person name="Holloman W."/>
            <person name="Guzman P."/>
            <person name="Farman M."/>
            <person name="Stajich J.E."/>
            <person name="Sentandreu R."/>
            <person name="Gonzalez-Prieto J.M."/>
            <person name="Kennell J.C."/>
            <person name="Molina L."/>
            <person name="Schirawski J."/>
            <person name="Mendoza-Mendoza A."/>
            <person name="Greilinger D."/>
            <person name="Munch K."/>
            <person name="Rossel N."/>
            <person name="Scherer M."/>
            <person name="Vranes M."/>
            <person name="Ladendorf O."/>
            <person name="Vincon V."/>
            <person name="Fuchs U."/>
            <person name="Sandrock B."/>
            <person name="Meng S."/>
            <person name="Ho E.C."/>
            <person name="Cahill M.J."/>
            <person name="Boyce K.J."/>
            <person name="Klose J."/>
            <person name="Klosterman S.J."/>
            <person name="Deelstra H.J."/>
            <person name="Ortiz-Castellanos L."/>
            <person name="Li W."/>
            <person name="Sanchez-Alonso P."/>
            <person name="Schreier P.H."/>
            <person name="Hauser-Hahn I."/>
            <person name="Vaupel M."/>
            <person name="Koopmann E."/>
            <person name="Friedrich G."/>
            <person name="Voss H."/>
            <person name="Schluter T."/>
            <person name="Margolis J."/>
            <person name="Platt D."/>
            <person name="Swimmer C."/>
            <person name="Gnirke A."/>
            <person name="Chen F."/>
            <person name="Vysotskaia V."/>
            <person name="Mannhaupt G."/>
            <person name="Guldener U."/>
            <person name="Munsterkotter M."/>
            <person name="Haase D."/>
            <person name="Oesterheld M."/>
            <person name="Mewes H.W."/>
            <person name="Mauceli E.W."/>
            <person name="DeCaprio D."/>
            <person name="Wade C.M."/>
            <person name="Butler J."/>
            <person name="Young S."/>
            <person name="Jaffe D.B."/>
            <person name="Calvo S."/>
            <person name="Nusbaum C."/>
            <person name="Galagan J."/>
            <person name="Birren B.W."/>
        </authorList>
    </citation>
    <scope>NUCLEOTIDE SEQUENCE [LARGE SCALE GENOMIC DNA]</scope>
    <source>
        <strain evidence="3">DSM 14603 / FGSC 9021 / UM521</strain>
    </source>
</reference>
<sequence length="477" mass="51682">MLLDSIDTKFGYALAPLQLDAARRHSAELSSRHAGANGDKMDHLKPQYLDGGYTPQAWHRTIHLVPAATPRSSYSQPLAGGEPGEELPAGTYEQLAKKPKAVEKMPFFQDRVPPQPGDFRIGDASASTALFKPPPTLVWERLVPHKRSTRLDAKVIVGVHGLGFCKETFLPLLDGLVNRAGDDDHGIAEVWLVDALGHGATAIYNSSSIRSIDAQELLSSQHRVVDSNDYARDLLQFLTCYVPDALEATLQGSALPTILPFSPPRIPRQKVVGLGHSFGATSLLQLCVHLPHLFESICAVEPILVRDALVDKATRIPLARFTLLKPDEWPSRAAASESFAQDRMLSAWDPRVRAAFTAGALFPANSDASVGAVQRCCNRVAEALCVRGNRPGVQLATHTLGYIPDTVKILYISCAKPLLLQLEEVQTTAQDNIPNLVFETLKGSHGLPLESPDAIADSVRQSLLSPISVPVGLPSKL</sequence>
<evidence type="ECO:0000313" key="3">
    <source>
        <dbReference type="Proteomes" id="UP000000561"/>
    </source>
</evidence>
<dbReference type="KEGG" id="uma:UMAG_06507"/>
<dbReference type="STRING" id="237631.A0A0D1E5C9"/>
<proteinExistence type="predicted"/>
<dbReference type="InterPro" id="IPR050266">
    <property type="entry name" value="AB_hydrolase_sf"/>
</dbReference>
<evidence type="ECO:0000259" key="1">
    <source>
        <dbReference type="Pfam" id="PF12697"/>
    </source>
</evidence>
<dbReference type="InParanoid" id="A0A0D1E5C9"/>
<dbReference type="EMBL" id="CM003142">
    <property type="protein sequence ID" value="KIS70886.1"/>
    <property type="molecule type" value="Genomic_DNA"/>
</dbReference>
<dbReference type="PANTHER" id="PTHR43798:SF33">
    <property type="entry name" value="HYDROLASE, PUTATIVE (AFU_ORTHOLOGUE AFUA_2G14860)-RELATED"/>
    <property type="match status" value="1"/>
</dbReference>
<dbReference type="InterPro" id="IPR029058">
    <property type="entry name" value="AB_hydrolase_fold"/>
</dbReference>
<dbReference type="Proteomes" id="UP000000561">
    <property type="component" value="Chromosome 3"/>
</dbReference>
<dbReference type="eggNOG" id="ENOG502S3SW">
    <property type="taxonomic scope" value="Eukaryota"/>
</dbReference>
<dbReference type="RefSeq" id="XP_011387944.1">
    <property type="nucleotide sequence ID" value="XM_011389642.1"/>
</dbReference>
<dbReference type="GeneID" id="23566071"/>
<gene>
    <name evidence="2" type="ORF">UMAG_06507</name>
</gene>
<evidence type="ECO:0000313" key="2">
    <source>
        <dbReference type="EMBL" id="KIS70886.1"/>
    </source>
</evidence>
<accession>A0A0D1E5C9</accession>
<dbReference type="OrthoDB" id="94039at2759"/>
<dbReference type="AlphaFoldDB" id="A0A0D1E5C9"/>
<name>A0A0D1E5C9_MYCMD</name>
<dbReference type="VEuPathDB" id="FungiDB:UMAG_06507"/>
<dbReference type="Pfam" id="PF12697">
    <property type="entry name" value="Abhydrolase_6"/>
    <property type="match status" value="1"/>
</dbReference>